<name>A0A3G9K8F3_9ACTN</name>
<keyword evidence="2" id="KW-1133">Transmembrane helix</keyword>
<dbReference type="KEGG" id="pcat:Pcatena_09460"/>
<keyword evidence="2" id="KW-0812">Transmembrane</keyword>
<dbReference type="OrthoDB" id="3186591at2"/>
<evidence type="ECO:0000256" key="1">
    <source>
        <dbReference type="SAM" id="MobiDB-lite"/>
    </source>
</evidence>
<reference evidence="4" key="1">
    <citation type="submission" date="2018-11" db="EMBL/GenBank/DDBJ databases">
        <title>Comparative genomics of Parolsenella catena and Libanicoccus massiliensis: Reclassification of Libanicoccus massiliensis as Parolsenella massiliensis comb. nov.</title>
        <authorList>
            <person name="Sakamoto M."/>
            <person name="Ikeyama N."/>
            <person name="Murakami T."/>
            <person name="Mori H."/>
            <person name="Yuki M."/>
            <person name="Ohkuma M."/>
        </authorList>
    </citation>
    <scope>NUCLEOTIDE SEQUENCE [LARGE SCALE GENOMIC DNA]</scope>
    <source>
        <strain evidence="4">JCM 31932</strain>
    </source>
</reference>
<feature type="region of interest" description="Disordered" evidence="1">
    <location>
        <begin position="134"/>
        <end position="158"/>
    </location>
</feature>
<accession>A0A3G9K8F3</accession>
<gene>
    <name evidence="3" type="ORF">Pcatena_09460</name>
</gene>
<dbReference type="GeneID" id="88849080"/>
<evidence type="ECO:0000313" key="3">
    <source>
        <dbReference type="EMBL" id="BBH50359.1"/>
    </source>
</evidence>
<evidence type="ECO:0000256" key="2">
    <source>
        <dbReference type="SAM" id="Phobius"/>
    </source>
</evidence>
<organism evidence="3 4">
    <name type="scientific">Parolsenella catena</name>
    <dbReference type="NCBI Taxonomy" id="2003188"/>
    <lineage>
        <taxon>Bacteria</taxon>
        <taxon>Bacillati</taxon>
        <taxon>Actinomycetota</taxon>
        <taxon>Coriobacteriia</taxon>
        <taxon>Coriobacteriales</taxon>
        <taxon>Atopobiaceae</taxon>
        <taxon>Parolsenella</taxon>
    </lineage>
</organism>
<feature type="compositionally biased region" description="Basic and acidic residues" evidence="1">
    <location>
        <begin position="141"/>
        <end position="156"/>
    </location>
</feature>
<feature type="transmembrane region" description="Helical" evidence="2">
    <location>
        <begin position="6"/>
        <end position="26"/>
    </location>
</feature>
<proteinExistence type="predicted"/>
<dbReference type="EMBL" id="AP019367">
    <property type="protein sequence ID" value="BBH50359.1"/>
    <property type="molecule type" value="Genomic_DNA"/>
</dbReference>
<dbReference type="AlphaFoldDB" id="A0A3G9K8F3"/>
<keyword evidence="4" id="KW-1185">Reference proteome</keyword>
<evidence type="ECO:0008006" key="5">
    <source>
        <dbReference type="Google" id="ProtNLM"/>
    </source>
</evidence>
<protein>
    <recommendedName>
        <fullName evidence="5">DUF948 domain-containing protein</fullName>
    </recommendedName>
</protein>
<keyword evidence="2" id="KW-0472">Membrane</keyword>
<evidence type="ECO:0000313" key="4">
    <source>
        <dbReference type="Proteomes" id="UP000273154"/>
    </source>
</evidence>
<dbReference type="Proteomes" id="UP000273154">
    <property type="component" value="Chromosome"/>
</dbReference>
<dbReference type="RefSeq" id="WP_126422123.1">
    <property type="nucleotide sequence ID" value="NZ_AP019367.1"/>
</dbReference>
<sequence>MEPMTIALIVLVIAGIWAVVELALTIRQARKSVSELADSVNDTIGEVRPAIAKLDGAIDELQPAVKQIEPILEKASTTVDLINVDLVRVEGILSDVNTVTGTGARVTDAVSGAVEHAASGVAGVAAKVAGRVTGKQPSKLSGHDDPASLEAPKDADAPAAEVAQVNVEQVCGDTGYFTYPAAAQKPEDAAVEQSAASENE</sequence>